<dbReference type="EMBL" id="JAEILM010000037">
    <property type="protein sequence ID" value="MBI6633496.1"/>
    <property type="molecule type" value="Genomic_DNA"/>
</dbReference>
<sequence length="201" mass="23014">MAPRPDHLMREQLAWAQWWAFPWKHAHEDWRGDKYRAIERLFYSARSAPDDLTGFAACLPAAPHATVLRLALASTNQLNLVLALANHTFNPQAAASLSEDHHEWCMRLSMALYPSMLPPQSDPLRLLHSWVEPATWQRLRLRFPRTRVSEAETADAPLENASSRLNTLWQAVVWRVATMASDGLPLSRQEEESSDVMPTYY</sequence>
<dbReference type="OrthoDB" id="7013311at2"/>
<proteinExistence type="predicted"/>
<dbReference type="EMBL" id="JYLN01000002">
    <property type="protein sequence ID" value="KRP74341.1"/>
    <property type="molecule type" value="Genomic_DNA"/>
</dbReference>
<keyword evidence="4" id="KW-1185">Reference proteome</keyword>
<dbReference type="Proteomes" id="UP000050852">
    <property type="component" value="Unassembled WGS sequence"/>
</dbReference>
<protein>
    <submittedName>
        <fullName evidence="1">Type III secretion protein</fullName>
    </submittedName>
</protein>
<dbReference type="PATRIC" id="fig|1615673.3.peg.2603"/>
<evidence type="ECO:0000313" key="1">
    <source>
        <dbReference type="EMBL" id="KRP74341.1"/>
    </source>
</evidence>
<accession>A0A0R3AM44</accession>
<reference evidence="1 3" key="1">
    <citation type="submission" date="2015-02" db="EMBL/GenBank/DDBJ databases">
        <title>Two Pseudomonas sp. nov., isolated from raw milk.</title>
        <authorList>
            <person name="Wenning M."/>
            <person name="von Neubeck M."/>
            <person name="Huptas C."/>
            <person name="Scherer S."/>
        </authorList>
    </citation>
    <scope>NUCLEOTIDE SEQUENCE [LARGE SCALE GENOMIC DNA]</scope>
    <source>
        <strain evidence="1 3">DSM 29164</strain>
    </source>
</reference>
<evidence type="ECO:0000313" key="3">
    <source>
        <dbReference type="Proteomes" id="UP000050852"/>
    </source>
</evidence>
<dbReference type="RefSeq" id="WP_057701704.1">
    <property type="nucleotide sequence ID" value="NZ_JYLN01000002.1"/>
</dbReference>
<comment type="caution">
    <text evidence="1">The sequence shown here is derived from an EMBL/GenBank/DDBJ whole genome shotgun (WGS) entry which is preliminary data.</text>
</comment>
<name>A0A0R3AM44_9PSED</name>
<evidence type="ECO:0000313" key="4">
    <source>
        <dbReference type="Proteomes" id="UP000607562"/>
    </source>
</evidence>
<reference evidence="2 4" key="2">
    <citation type="submission" date="2020-12" db="EMBL/GenBank/DDBJ databases">
        <title>Comparative genomic insights into the epidemiology and virulence of plant pathogenic Pseudomonads from Turkey.</title>
        <authorList>
            <person name="Dillon M."/>
            <person name="Ruiz-Bedoya T."/>
            <person name="Bendalovic-Torma C."/>
            <person name="Guttman K.M."/>
            <person name="Kwak H."/>
            <person name="Middleton M.A."/>
            <person name="Wang P.W."/>
            <person name="Horuz S."/>
            <person name="Aysan Y."/>
            <person name="Guttman D.S."/>
        </authorList>
    </citation>
    <scope>NUCLEOTIDE SEQUENCE [LARGE SCALE GENOMIC DNA]</scope>
    <source>
        <strain evidence="2 4">Marul_2_1</strain>
    </source>
</reference>
<evidence type="ECO:0000313" key="2">
    <source>
        <dbReference type="EMBL" id="MBI6633496.1"/>
    </source>
</evidence>
<dbReference type="AlphaFoldDB" id="A0A0R3AM44"/>
<gene>
    <name evidence="1" type="ORF">TX23_07925</name>
    <name evidence="2" type="ORF">YA0871_12560</name>
</gene>
<organism evidence="1 3">
    <name type="scientific">Pseudomonas paralactis</name>
    <dbReference type="NCBI Taxonomy" id="1615673"/>
    <lineage>
        <taxon>Bacteria</taxon>
        <taxon>Pseudomonadati</taxon>
        <taxon>Pseudomonadota</taxon>
        <taxon>Gammaproteobacteria</taxon>
        <taxon>Pseudomonadales</taxon>
        <taxon>Pseudomonadaceae</taxon>
        <taxon>Pseudomonas</taxon>
    </lineage>
</organism>
<dbReference type="Proteomes" id="UP000607562">
    <property type="component" value="Unassembled WGS sequence"/>
</dbReference>